<comment type="caution">
    <text evidence="1">The sequence shown here is derived from an EMBL/GenBank/DDBJ whole genome shotgun (WGS) entry which is preliminary data.</text>
</comment>
<sequence>MVHCSLVNTAQPNPNQGDSMHRAYPGPAGPFCSEDSKFYLVGGGIASLAAAAFLIRDADVPGRNITILEALDVAGGSLDAAGSAKDGYVLRGGRMIESKYVCTFDLFSSIPTLDESKTVTQEILDWNETMKTSSKSRLVRIGRRIDKPEFGLAEKDILTLERLAIEPERLLGRSRIADHFAPAFFKTDFWLMWCTTFAFQPWHSAVEFKRYLLRFVHMVSGFNQLHGIMRTVYNQYDSMVRPLRKWLDDRGVQFQFGTRVSDLVFNEADSETRVEGIVCEREGHSESIPVGPCDAVIVTLGSMTEGSTLGGMDRAVALDSGANTGSWALWNKIAVNRPAFGRPNVFTDHIDESKWLSFTTTLHDPAFFNLVRDFTGNVPGEGGLITFADSNWLMSIVLPHQPHFIDQPSDVQVFWGYGLHIDRPGDFVKKPMAECSGREIMTEVLGHLRAGNTAPVLDHAVCIPCLMPFITSQFMPREHGDRPEVVPQGSVNLAFTGQFCELPDDVVFTVEYSIRSAQAAVYQLLDIDKTPPAVYKGKFNPRVLFKAFEALHDL</sequence>
<dbReference type="GO" id="GO:0006631">
    <property type="term" value="P:fatty acid metabolic process"/>
    <property type="evidence" value="ECO:0007669"/>
    <property type="project" value="InterPro"/>
</dbReference>
<evidence type="ECO:0000313" key="1">
    <source>
        <dbReference type="EMBL" id="OTP71076.1"/>
    </source>
</evidence>
<dbReference type="NCBIfam" id="NF010584">
    <property type="entry name" value="PRK13977.1"/>
    <property type="match status" value="1"/>
</dbReference>
<dbReference type="GO" id="GO:0071949">
    <property type="term" value="F:FAD binding"/>
    <property type="evidence" value="ECO:0007669"/>
    <property type="project" value="InterPro"/>
</dbReference>
<dbReference type="Pfam" id="PF06100">
    <property type="entry name" value="MCRA"/>
    <property type="match status" value="1"/>
</dbReference>
<dbReference type="Gene3D" id="3.30.9.80">
    <property type="match status" value="1"/>
</dbReference>
<reference evidence="1 2" key="1">
    <citation type="submission" date="2017-03" db="EMBL/GenBank/DDBJ databases">
        <title>Genome analysis of strain PAMC 26510.</title>
        <authorList>
            <person name="Oh H.-M."/>
            <person name="Yang J.-A."/>
        </authorList>
    </citation>
    <scope>NUCLEOTIDE SEQUENCE [LARGE SCALE GENOMIC DNA]</scope>
    <source>
        <strain evidence="1 2">PAMC 26510</strain>
    </source>
</reference>
<dbReference type="GO" id="GO:0050151">
    <property type="term" value="F:oleate hydratase activity"/>
    <property type="evidence" value="ECO:0007669"/>
    <property type="project" value="InterPro"/>
</dbReference>
<dbReference type="InterPro" id="IPR036188">
    <property type="entry name" value="FAD/NAD-bd_sf"/>
</dbReference>
<dbReference type="PANTHER" id="PTHR37417:SF2">
    <property type="entry name" value="67 KDA MYOSIN-CROSS-REACTIVE ANTIGEN FAMILY PROTEIN (AFU_ORTHOLOGUE AFUA_5G09970)"/>
    <property type="match status" value="1"/>
</dbReference>
<proteinExistence type="predicted"/>
<evidence type="ECO:0000313" key="2">
    <source>
        <dbReference type="Proteomes" id="UP000194546"/>
    </source>
</evidence>
<dbReference type="AlphaFoldDB" id="A0A242MID9"/>
<name>A0A242MID9_CABSO</name>
<dbReference type="EMBL" id="NBTY01000129">
    <property type="protein sequence ID" value="OTP71076.1"/>
    <property type="molecule type" value="Genomic_DNA"/>
</dbReference>
<protein>
    <submittedName>
        <fullName evidence="1">Oleate hydratase</fullName>
    </submittedName>
</protein>
<gene>
    <name evidence="1" type="ORF">PAMC26510_24015</name>
</gene>
<dbReference type="InterPro" id="IPR010354">
    <property type="entry name" value="Oleate_hydratase"/>
</dbReference>
<dbReference type="PANTHER" id="PTHR37417">
    <property type="entry name" value="67 KDA MYOSIN-CROSS-REACTIVE ANTIGEN FAMILY PROTEIN (AFU_ORTHOLOGUE AFUA_5G09970)"/>
    <property type="match status" value="1"/>
</dbReference>
<organism evidence="1 2">
    <name type="scientific">Caballeronia sordidicola</name>
    <name type="common">Burkholderia sordidicola</name>
    <dbReference type="NCBI Taxonomy" id="196367"/>
    <lineage>
        <taxon>Bacteria</taxon>
        <taxon>Pseudomonadati</taxon>
        <taxon>Pseudomonadota</taxon>
        <taxon>Betaproteobacteria</taxon>
        <taxon>Burkholderiales</taxon>
        <taxon>Burkholderiaceae</taxon>
        <taxon>Caballeronia</taxon>
    </lineage>
</organism>
<dbReference type="Gene3D" id="3.50.50.60">
    <property type="entry name" value="FAD/NAD(P)-binding domain"/>
    <property type="match status" value="2"/>
</dbReference>
<dbReference type="SUPFAM" id="SSF51905">
    <property type="entry name" value="FAD/NAD(P)-binding domain"/>
    <property type="match status" value="1"/>
</dbReference>
<accession>A0A242MID9</accession>
<dbReference type="Proteomes" id="UP000194546">
    <property type="component" value="Unassembled WGS sequence"/>
</dbReference>